<dbReference type="GO" id="GO:0003700">
    <property type="term" value="F:DNA-binding transcription factor activity"/>
    <property type="evidence" value="ECO:0007669"/>
    <property type="project" value="InterPro"/>
</dbReference>
<evidence type="ECO:0000313" key="7">
    <source>
        <dbReference type="Proteomes" id="UP000035352"/>
    </source>
</evidence>
<name>A0A0G3BHM2_9BURK</name>
<evidence type="ECO:0000259" key="5">
    <source>
        <dbReference type="PROSITE" id="PS50931"/>
    </source>
</evidence>
<feature type="domain" description="HTH lysR-type" evidence="5">
    <location>
        <begin position="1"/>
        <end position="58"/>
    </location>
</feature>
<evidence type="ECO:0000313" key="6">
    <source>
        <dbReference type="EMBL" id="AKJ28934.1"/>
    </source>
</evidence>
<dbReference type="SUPFAM" id="SSF53850">
    <property type="entry name" value="Periplasmic binding protein-like II"/>
    <property type="match status" value="1"/>
</dbReference>
<evidence type="ECO:0000256" key="4">
    <source>
        <dbReference type="ARBA" id="ARBA00023163"/>
    </source>
</evidence>
<dbReference type="PROSITE" id="PS50931">
    <property type="entry name" value="HTH_LYSR"/>
    <property type="match status" value="1"/>
</dbReference>
<dbReference type="AlphaFoldDB" id="A0A0G3BHM2"/>
<reference evidence="6 7" key="1">
    <citation type="submission" date="2015-05" db="EMBL/GenBank/DDBJ databases">
        <authorList>
            <person name="Tang B."/>
            <person name="Yu Y."/>
        </authorList>
    </citation>
    <scope>NUCLEOTIDE SEQUENCE [LARGE SCALE GENOMIC DNA]</scope>
    <source>
        <strain evidence="6 7">DSM 7029</strain>
    </source>
</reference>
<dbReference type="InterPro" id="IPR000847">
    <property type="entry name" value="LysR_HTH_N"/>
</dbReference>
<dbReference type="InterPro" id="IPR036388">
    <property type="entry name" value="WH-like_DNA-bd_sf"/>
</dbReference>
<keyword evidence="2" id="KW-0805">Transcription regulation</keyword>
<evidence type="ECO:0000256" key="3">
    <source>
        <dbReference type="ARBA" id="ARBA00023125"/>
    </source>
</evidence>
<dbReference type="OrthoDB" id="9157176at2"/>
<organism evidence="6 7">
    <name type="scientific">Caldimonas brevitalea</name>
    <dbReference type="NCBI Taxonomy" id="413882"/>
    <lineage>
        <taxon>Bacteria</taxon>
        <taxon>Pseudomonadati</taxon>
        <taxon>Pseudomonadota</taxon>
        <taxon>Betaproteobacteria</taxon>
        <taxon>Burkholderiales</taxon>
        <taxon>Sphaerotilaceae</taxon>
        <taxon>Caldimonas</taxon>
    </lineage>
</organism>
<accession>A0A0G3BHM2</accession>
<dbReference type="GO" id="GO:0003677">
    <property type="term" value="F:DNA binding"/>
    <property type="evidence" value="ECO:0007669"/>
    <property type="project" value="UniProtKB-KW"/>
</dbReference>
<dbReference type="PRINTS" id="PR00039">
    <property type="entry name" value="HTHLYSR"/>
</dbReference>
<dbReference type="CDD" id="cd08414">
    <property type="entry name" value="PBP2_LTTR_aromatics_like"/>
    <property type="match status" value="1"/>
</dbReference>
<evidence type="ECO:0000256" key="2">
    <source>
        <dbReference type="ARBA" id="ARBA00023015"/>
    </source>
</evidence>
<dbReference type="Proteomes" id="UP000035352">
    <property type="component" value="Chromosome"/>
</dbReference>
<keyword evidence="4" id="KW-0804">Transcription</keyword>
<comment type="similarity">
    <text evidence="1">Belongs to the LysR transcriptional regulatory family.</text>
</comment>
<dbReference type="SUPFAM" id="SSF46785">
    <property type="entry name" value="Winged helix' DNA-binding domain"/>
    <property type="match status" value="1"/>
</dbReference>
<dbReference type="Gene3D" id="1.10.10.10">
    <property type="entry name" value="Winged helix-like DNA-binding domain superfamily/Winged helix DNA-binding domain"/>
    <property type="match status" value="1"/>
</dbReference>
<dbReference type="InterPro" id="IPR036390">
    <property type="entry name" value="WH_DNA-bd_sf"/>
</dbReference>
<dbReference type="EMBL" id="CP011371">
    <property type="protein sequence ID" value="AKJ28934.1"/>
    <property type="molecule type" value="Genomic_DNA"/>
</dbReference>
<dbReference type="InterPro" id="IPR005119">
    <property type="entry name" value="LysR_subst-bd"/>
</dbReference>
<gene>
    <name evidence="6" type="ORF">AAW51_2243</name>
</gene>
<dbReference type="STRING" id="413882.AAW51_2243"/>
<dbReference type="GO" id="GO:0032993">
    <property type="term" value="C:protein-DNA complex"/>
    <property type="evidence" value="ECO:0007669"/>
    <property type="project" value="TreeGrafter"/>
</dbReference>
<dbReference type="Pfam" id="PF00126">
    <property type="entry name" value="HTH_1"/>
    <property type="match status" value="1"/>
</dbReference>
<sequence>MDLRTLACFVAVVQELHFRRAAERLHITQPALSMRIRALEEDVGVRLLERDRRRVSVTAAGAVFYEHASAAVAHAQQARAEALRAARGESGRLRIGFTVIALHGSLPQAVRVYRERHPGVRVELGEMPSPAVEAALLAAEIDIGVLHPPVQAAGLVTQPLPDDPLVLALPAGHALARLKTVPLTRLAGEPLLVAPRSIGPHIHDRLMALFDSVGVRPTVVQEVSPMTSLMALVAAGLGLGFVTRSVADGGRAGVRFRDVRPQAPRLPLALAWRGPGPSLAARRFADLLDEQAREGGVPFEPVGGTR</sequence>
<dbReference type="FunFam" id="1.10.10.10:FF:000001">
    <property type="entry name" value="LysR family transcriptional regulator"/>
    <property type="match status" value="1"/>
</dbReference>
<dbReference type="Gene3D" id="3.40.190.10">
    <property type="entry name" value="Periplasmic binding protein-like II"/>
    <property type="match status" value="2"/>
</dbReference>
<dbReference type="PANTHER" id="PTHR30346:SF0">
    <property type="entry name" value="HCA OPERON TRANSCRIPTIONAL ACTIVATOR HCAR"/>
    <property type="match status" value="1"/>
</dbReference>
<dbReference type="RefSeq" id="WP_047197665.1">
    <property type="nucleotide sequence ID" value="NZ_CP011371.1"/>
</dbReference>
<protein>
    <submittedName>
        <fullName evidence="6">LysR family transcriptional regulator</fullName>
    </submittedName>
</protein>
<dbReference type="Pfam" id="PF03466">
    <property type="entry name" value="LysR_substrate"/>
    <property type="match status" value="1"/>
</dbReference>
<keyword evidence="3" id="KW-0238">DNA-binding</keyword>
<proteinExistence type="inferred from homology"/>
<dbReference type="KEGG" id="pbh:AAW51_2243"/>
<dbReference type="PATRIC" id="fig|413882.6.peg.2350"/>
<keyword evidence="7" id="KW-1185">Reference proteome</keyword>
<dbReference type="PANTHER" id="PTHR30346">
    <property type="entry name" value="TRANSCRIPTIONAL DUAL REGULATOR HCAR-RELATED"/>
    <property type="match status" value="1"/>
</dbReference>
<evidence type="ECO:0000256" key="1">
    <source>
        <dbReference type="ARBA" id="ARBA00009437"/>
    </source>
</evidence>